<feature type="domain" description="AMP-dependent synthetase/ligase" evidence="1">
    <location>
        <begin position="30"/>
        <end position="410"/>
    </location>
</feature>
<dbReference type="RefSeq" id="WP_160973260.1">
    <property type="nucleotide sequence ID" value="NZ_WWEN01000003.1"/>
</dbReference>
<dbReference type="Gene3D" id="3.40.50.12780">
    <property type="entry name" value="N-terminal domain of ligase-like"/>
    <property type="match status" value="1"/>
</dbReference>
<evidence type="ECO:0000313" key="3">
    <source>
        <dbReference type="EMBL" id="MYM55579.1"/>
    </source>
</evidence>
<dbReference type="GO" id="GO:0016878">
    <property type="term" value="F:acid-thiol ligase activity"/>
    <property type="evidence" value="ECO:0007669"/>
    <property type="project" value="UniProtKB-ARBA"/>
</dbReference>
<comment type="caution">
    <text evidence="3">The sequence shown here is derived from an EMBL/GenBank/DDBJ whole genome shotgun (WGS) entry which is preliminary data.</text>
</comment>
<reference evidence="3 4" key="1">
    <citation type="submission" date="2020-01" db="EMBL/GenBank/DDBJ databases">
        <authorList>
            <person name="Chen S."/>
        </authorList>
    </citation>
    <scope>NUCLEOTIDE SEQUENCE [LARGE SCALE GENOMIC DNA]</scope>
    <source>
        <strain evidence="3 4">GS-10</strain>
    </source>
</reference>
<dbReference type="Pfam" id="PF13193">
    <property type="entry name" value="AMP-binding_C"/>
    <property type="match status" value="1"/>
</dbReference>
<proteinExistence type="predicted"/>
<gene>
    <name evidence="3" type="ORF">GR167_09690</name>
</gene>
<dbReference type="PANTHER" id="PTHR43767:SF1">
    <property type="entry name" value="NONRIBOSOMAL PEPTIDE SYNTHASE PES1 (EUROFUNG)-RELATED"/>
    <property type="match status" value="1"/>
</dbReference>
<dbReference type="NCBIfam" id="NF006181">
    <property type="entry name" value="PRK08314.1"/>
    <property type="match status" value="1"/>
</dbReference>
<accession>A0A6L8LQY0</accession>
<dbReference type="InterPro" id="IPR042099">
    <property type="entry name" value="ANL_N_sf"/>
</dbReference>
<feature type="domain" description="AMP-binding enzyme C-terminal" evidence="2">
    <location>
        <begin position="464"/>
        <end position="540"/>
    </location>
</feature>
<dbReference type="InterPro" id="IPR025110">
    <property type="entry name" value="AMP-bd_C"/>
</dbReference>
<keyword evidence="4" id="KW-1185">Reference proteome</keyword>
<dbReference type="InterPro" id="IPR000873">
    <property type="entry name" value="AMP-dep_synth/lig_dom"/>
</dbReference>
<dbReference type="SUPFAM" id="SSF56801">
    <property type="entry name" value="Acetyl-CoA synthetase-like"/>
    <property type="match status" value="1"/>
</dbReference>
<dbReference type="InterPro" id="IPR020845">
    <property type="entry name" value="AMP-binding_CS"/>
</dbReference>
<dbReference type="InterPro" id="IPR045851">
    <property type="entry name" value="AMP-bd_C_sf"/>
</dbReference>
<dbReference type="EMBL" id="WWEN01000003">
    <property type="protein sequence ID" value="MYM55579.1"/>
    <property type="molecule type" value="Genomic_DNA"/>
</dbReference>
<organism evidence="3 4">
    <name type="scientific">Thalassovita mangrovi</name>
    <dbReference type="NCBI Taxonomy" id="2692236"/>
    <lineage>
        <taxon>Bacteria</taxon>
        <taxon>Pseudomonadati</taxon>
        <taxon>Pseudomonadota</taxon>
        <taxon>Alphaproteobacteria</taxon>
        <taxon>Rhodobacterales</taxon>
        <taxon>Roseobacteraceae</taxon>
        <taxon>Thalassovita</taxon>
    </lineage>
</organism>
<sequence>MFDRHFAHWPEGVPLHLDLPKQTMVRLVADKAAEQGDHPAIVYHGRSISYHEFWDQVDRMAGYLQQRCGVAKGDRVLLYMQNAPQYVIAYYAILRADAVVIPVNPMSRHAELQHYARDSGATVMLTGQELLPFAIPVVEEGLIKTVIAAHYGELADPGYDIALPDPLGTLDPADIAGPGVTRWSDAIAEGLIPGDMQATLDDLAVIPYSSGTTGQPKGCVHTHRSLLVTAYGGIVWNPMEGNDLSLSVLPFFHVTGMQASMNGPLLSGGTIVVMTRWNRAVAAKLIERYRITRWRSISTMAIDLVNDPDIESYDLSSLEAIGGGGAAMPDAIARKLKDMTGLDYLEGYGMSETIAATHINPQQAPKRQCLGIPVFDVDCRVIAVSDHHELGPNETGEIIVSGPQIFQGYWRNEKATQEAFIEHDGKTFLRTGDLGYYDEDGYFFMVDRVKRMINAAGFKVWPAEVEMLMLKCPDVAEACVIGTTDPRRGETVKAYVVRSAQGANATADQIIDWCRGEMAAYKCPRDIAFTESLPKSGSGKVLWRELQQQELEMQQNGQKAAG</sequence>
<protein>
    <submittedName>
        <fullName evidence="3">AMP-binding protein</fullName>
    </submittedName>
</protein>
<evidence type="ECO:0000313" key="4">
    <source>
        <dbReference type="Proteomes" id="UP000479043"/>
    </source>
</evidence>
<name>A0A6L8LQY0_9RHOB</name>
<dbReference type="Pfam" id="PF00501">
    <property type="entry name" value="AMP-binding"/>
    <property type="match status" value="1"/>
</dbReference>
<evidence type="ECO:0000259" key="1">
    <source>
        <dbReference type="Pfam" id="PF00501"/>
    </source>
</evidence>
<dbReference type="InterPro" id="IPR050237">
    <property type="entry name" value="ATP-dep_AMP-bd_enzyme"/>
</dbReference>
<evidence type="ECO:0000259" key="2">
    <source>
        <dbReference type="Pfam" id="PF13193"/>
    </source>
</evidence>
<dbReference type="Gene3D" id="3.30.300.30">
    <property type="match status" value="1"/>
</dbReference>
<dbReference type="PANTHER" id="PTHR43767">
    <property type="entry name" value="LONG-CHAIN-FATTY-ACID--COA LIGASE"/>
    <property type="match status" value="1"/>
</dbReference>
<dbReference type="PROSITE" id="PS00455">
    <property type="entry name" value="AMP_BINDING"/>
    <property type="match status" value="1"/>
</dbReference>
<dbReference type="AlphaFoldDB" id="A0A6L8LQY0"/>
<dbReference type="Proteomes" id="UP000479043">
    <property type="component" value="Unassembled WGS sequence"/>
</dbReference>